<dbReference type="RefSeq" id="WP_343048341.1">
    <property type="nucleotide sequence ID" value="NZ_JACCFW010000001.1"/>
</dbReference>
<keyword evidence="3" id="KW-0804">Transcription</keyword>
<dbReference type="InterPro" id="IPR011051">
    <property type="entry name" value="RmlC_Cupin_sf"/>
</dbReference>
<dbReference type="AlphaFoldDB" id="A0A853DEE7"/>
<dbReference type="Pfam" id="PF12833">
    <property type="entry name" value="HTH_18"/>
    <property type="match status" value="1"/>
</dbReference>
<feature type="domain" description="HTH araC/xylS-type" evidence="4">
    <location>
        <begin position="206"/>
        <end position="304"/>
    </location>
</feature>
<dbReference type="PANTHER" id="PTHR43280:SF27">
    <property type="entry name" value="TRANSCRIPTIONAL REGULATOR MTLR"/>
    <property type="match status" value="1"/>
</dbReference>
<dbReference type="GO" id="GO:0043565">
    <property type="term" value="F:sequence-specific DNA binding"/>
    <property type="evidence" value="ECO:0007669"/>
    <property type="project" value="InterPro"/>
</dbReference>
<accession>A0A853DEE7</accession>
<dbReference type="EMBL" id="JACCFW010000001">
    <property type="protein sequence ID" value="NYJ73050.1"/>
    <property type="molecule type" value="Genomic_DNA"/>
</dbReference>
<dbReference type="PRINTS" id="PR00032">
    <property type="entry name" value="HTHARAC"/>
</dbReference>
<evidence type="ECO:0000256" key="3">
    <source>
        <dbReference type="ARBA" id="ARBA00023163"/>
    </source>
</evidence>
<evidence type="ECO:0000313" key="5">
    <source>
        <dbReference type="EMBL" id="NYJ73050.1"/>
    </source>
</evidence>
<keyword evidence="5" id="KW-0413">Isomerase</keyword>
<dbReference type="InterPro" id="IPR003313">
    <property type="entry name" value="AraC-bd"/>
</dbReference>
<gene>
    <name evidence="5" type="ORF">HNR15_000013</name>
</gene>
<dbReference type="InterPro" id="IPR018062">
    <property type="entry name" value="HTH_AraC-typ_CS"/>
</dbReference>
<comment type="caution">
    <text evidence="5">The sequence shown here is derived from an EMBL/GenBank/DDBJ whole genome shotgun (WGS) entry which is preliminary data.</text>
</comment>
<evidence type="ECO:0000313" key="6">
    <source>
        <dbReference type="Proteomes" id="UP000571817"/>
    </source>
</evidence>
<dbReference type="Pfam" id="PF02311">
    <property type="entry name" value="AraC_binding"/>
    <property type="match status" value="1"/>
</dbReference>
<sequence length="307" mass="34454">MSTDRRPHPTPSAIARRLATAPAAREVVPLDPRQSVRWHMHGVPSPYSRWNYHPEYEIHLIRSGTGRYIVGDHIGTFAAGQVVLVGSNLPHHWISDLAPGQVIDDRDTVLQFHPHWVDRCQDILPELAEVQTLLKKAARGIEFRGSTALRAADELEAIGAQQGSRRLGHIFELLGVLAAAPDDEHRTLTKEWLPPLRDEDAADTIDQALTYIVEHLTDDVRLAAVAQLVGMSDSAFSKYFKRVSGQTFSDTVQKLRLSQACKLLVDTDVPVASVSHRVGYANLSNFNRQFRAHYDVTPRQFRRENRG</sequence>
<organism evidence="5 6">
    <name type="scientific">Allobranchiibius huperziae</name>
    <dbReference type="NCBI Taxonomy" id="1874116"/>
    <lineage>
        <taxon>Bacteria</taxon>
        <taxon>Bacillati</taxon>
        <taxon>Actinomycetota</taxon>
        <taxon>Actinomycetes</taxon>
        <taxon>Micrococcales</taxon>
        <taxon>Dermacoccaceae</taxon>
        <taxon>Allobranchiibius</taxon>
    </lineage>
</organism>
<dbReference type="SUPFAM" id="SSF51182">
    <property type="entry name" value="RmlC-like cupins"/>
    <property type="match status" value="1"/>
</dbReference>
<name>A0A853DEE7_9MICO</name>
<keyword evidence="2 5" id="KW-0238">DNA-binding</keyword>
<dbReference type="GO" id="GO:0016853">
    <property type="term" value="F:isomerase activity"/>
    <property type="evidence" value="ECO:0007669"/>
    <property type="project" value="UniProtKB-KW"/>
</dbReference>
<keyword evidence="1" id="KW-0805">Transcription regulation</keyword>
<dbReference type="Proteomes" id="UP000571817">
    <property type="component" value="Unassembled WGS sequence"/>
</dbReference>
<dbReference type="PROSITE" id="PS00041">
    <property type="entry name" value="HTH_ARAC_FAMILY_1"/>
    <property type="match status" value="1"/>
</dbReference>
<protein>
    <submittedName>
        <fullName evidence="5">AraC-like DNA-binding protein/mannose-6-phosphate isomerase-like protein (Cupin superfamily)</fullName>
    </submittedName>
</protein>
<proteinExistence type="predicted"/>
<dbReference type="SUPFAM" id="SSF46689">
    <property type="entry name" value="Homeodomain-like"/>
    <property type="match status" value="2"/>
</dbReference>
<dbReference type="InterPro" id="IPR020449">
    <property type="entry name" value="Tscrpt_reg_AraC-type_HTH"/>
</dbReference>
<evidence type="ECO:0000256" key="2">
    <source>
        <dbReference type="ARBA" id="ARBA00023125"/>
    </source>
</evidence>
<dbReference type="InterPro" id="IPR009057">
    <property type="entry name" value="Homeodomain-like_sf"/>
</dbReference>
<dbReference type="InterPro" id="IPR018060">
    <property type="entry name" value="HTH_AraC"/>
</dbReference>
<dbReference type="Gene3D" id="2.60.120.10">
    <property type="entry name" value="Jelly Rolls"/>
    <property type="match status" value="1"/>
</dbReference>
<keyword evidence="6" id="KW-1185">Reference proteome</keyword>
<dbReference type="InterPro" id="IPR014710">
    <property type="entry name" value="RmlC-like_jellyroll"/>
</dbReference>
<dbReference type="SMART" id="SM00342">
    <property type="entry name" value="HTH_ARAC"/>
    <property type="match status" value="1"/>
</dbReference>
<dbReference type="PANTHER" id="PTHR43280">
    <property type="entry name" value="ARAC-FAMILY TRANSCRIPTIONAL REGULATOR"/>
    <property type="match status" value="1"/>
</dbReference>
<dbReference type="GO" id="GO:0003700">
    <property type="term" value="F:DNA-binding transcription factor activity"/>
    <property type="evidence" value="ECO:0007669"/>
    <property type="project" value="InterPro"/>
</dbReference>
<reference evidence="5 6" key="1">
    <citation type="submission" date="2020-07" db="EMBL/GenBank/DDBJ databases">
        <title>Sequencing the genomes of 1000 actinobacteria strains.</title>
        <authorList>
            <person name="Klenk H.-P."/>
        </authorList>
    </citation>
    <scope>NUCLEOTIDE SEQUENCE [LARGE SCALE GENOMIC DNA]</scope>
    <source>
        <strain evidence="5 6">DSM 29531</strain>
    </source>
</reference>
<dbReference type="Gene3D" id="1.10.10.60">
    <property type="entry name" value="Homeodomain-like"/>
    <property type="match status" value="2"/>
</dbReference>
<evidence type="ECO:0000259" key="4">
    <source>
        <dbReference type="PROSITE" id="PS01124"/>
    </source>
</evidence>
<evidence type="ECO:0000256" key="1">
    <source>
        <dbReference type="ARBA" id="ARBA00023015"/>
    </source>
</evidence>
<dbReference type="CDD" id="cd06976">
    <property type="entry name" value="cupin_MtlR-like_N"/>
    <property type="match status" value="1"/>
</dbReference>
<dbReference type="PROSITE" id="PS01124">
    <property type="entry name" value="HTH_ARAC_FAMILY_2"/>
    <property type="match status" value="1"/>
</dbReference>